<gene>
    <name evidence="2" type="ORF">H4W79_004670</name>
</gene>
<dbReference type="InterPro" id="IPR046179">
    <property type="entry name" value="DUF6188"/>
</dbReference>
<dbReference type="RefSeq" id="WP_229826048.1">
    <property type="nucleotide sequence ID" value="NZ_BMXJ01000001.1"/>
</dbReference>
<dbReference type="Pfam" id="PF19686">
    <property type="entry name" value="DUF6188"/>
    <property type="match status" value="1"/>
</dbReference>
<evidence type="ECO:0000256" key="1">
    <source>
        <dbReference type="SAM" id="MobiDB-lite"/>
    </source>
</evidence>
<feature type="region of interest" description="Disordered" evidence="1">
    <location>
        <begin position="123"/>
        <end position="142"/>
    </location>
</feature>
<dbReference type="EMBL" id="JADBDY010000001">
    <property type="protein sequence ID" value="MBE1460456.1"/>
    <property type="molecule type" value="Genomic_DNA"/>
</dbReference>
<protein>
    <submittedName>
        <fullName evidence="2">Uncharacterized protein</fullName>
    </submittedName>
</protein>
<evidence type="ECO:0000313" key="2">
    <source>
        <dbReference type="EMBL" id="MBE1460456.1"/>
    </source>
</evidence>
<dbReference type="Proteomes" id="UP000598217">
    <property type="component" value="Unassembled WGS sequence"/>
</dbReference>
<comment type="caution">
    <text evidence="2">The sequence shown here is derived from an EMBL/GenBank/DDBJ whole genome shotgun (WGS) entry which is preliminary data.</text>
</comment>
<name>A0ABR9HN89_9ACTN</name>
<proteinExistence type="predicted"/>
<reference evidence="2 3" key="1">
    <citation type="submission" date="2020-10" db="EMBL/GenBank/DDBJ databases">
        <title>Sequencing the genomes of 1000 actinobacteria strains.</title>
        <authorList>
            <person name="Klenk H.-P."/>
        </authorList>
    </citation>
    <scope>NUCLEOTIDE SEQUENCE [LARGE SCALE GENOMIC DNA]</scope>
    <source>
        <strain evidence="2 3">DSM 45157</strain>
    </source>
</reference>
<organism evidence="2 3">
    <name type="scientific">Nocardiopsis terrae</name>
    <dbReference type="NCBI Taxonomy" id="372655"/>
    <lineage>
        <taxon>Bacteria</taxon>
        <taxon>Bacillati</taxon>
        <taxon>Actinomycetota</taxon>
        <taxon>Actinomycetes</taxon>
        <taxon>Streptosporangiales</taxon>
        <taxon>Nocardiopsidaceae</taxon>
        <taxon>Nocardiopsis</taxon>
    </lineage>
</organism>
<accession>A0ABR9HN89</accession>
<sequence length="142" mass="14445">MVKNPVELVGAQVTCTSFDYQVRISFTGHSPDGRVRIDVELVIETALSVTDAGGSRVVLEPGTGTSLAPLLGLFGRTVTRTGVADCGALRLEFDDGTGLGVAPDPDCESWSLTGFGPEPVLVGPGGQGETCGEPGCPVGAPS</sequence>
<keyword evidence="3" id="KW-1185">Reference proteome</keyword>
<evidence type="ECO:0000313" key="3">
    <source>
        <dbReference type="Proteomes" id="UP000598217"/>
    </source>
</evidence>